<evidence type="ECO:0000256" key="1">
    <source>
        <dbReference type="SAM" id="MobiDB-lite"/>
    </source>
</evidence>
<feature type="compositionally biased region" description="Basic and acidic residues" evidence="1">
    <location>
        <begin position="154"/>
        <end position="163"/>
    </location>
</feature>
<dbReference type="AlphaFoldDB" id="A0A433SPS8"/>
<feature type="region of interest" description="Disordered" evidence="1">
    <location>
        <begin position="236"/>
        <end position="256"/>
    </location>
</feature>
<feature type="region of interest" description="Disordered" evidence="1">
    <location>
        <begin position="276"/>
        <end position="347"/>
    </location>
</feature>
<dbReference type="EMBL" id="RQTK01001250">
    <property type="protein sequence ID" value="RUS71229.1"/>
    <property type="molecule type" value="Genomic_DNA"/>
</dbReference>
<dbReference type="OrthoDB" id="10638536at2759"/>
<feature type="region of interest" description="Disordered" evidence="1">
    <location>
        <begin position="467"/>
        <end position="531"/>
    </location>
</feature>
<protein>
    <recommendedName>
        <fullName evidence="5">Chitin-binding type-2 domain-containing protein</fullName>
    </recommendedName>
</protein>
<feature type="compositionally biased region" description="Basic and acidic residues" evidence="1">
    <location>
        <begin position="236"/>
        <end position="250"/>
    </location>
</feature>
<feature type="compositionally biased region" description="Basic and acidic residues" evidence="1">
    <location>
        <begin position="516"/>
        <end position="525"/>
    </location>
</feature>
<feature type="compositionally biased region" description="Basic and acidic residues" evidence="1">
    <location>
        <begin position="186"/>
        <end position="211"/>
    </location>
</feature>
<accession>A0A433SPS8</accession>
<feature type="signal peptide" evidence="2">
    <location>
        <begin position="1"/>
        <end position="23"/>
    </location>
</feature>
<comment type="caution">
    <text evidence="3">The sequence shown here is derived from an EMBL/GenBank/DDBJ whole genome shotgun (WGS) entry which is preliminary data.</text>
</comment>
<keyword evidence="4" id="KW-1185">Reference proteome</keyword>
<feature type="region of interest" description="Disordered" evidence="1">
    <location>
        <begin position="121"/>
        <end position="215"/>
    </location>
</feature>
<dbReference type="Proteomes" id="UP000271974">
    <property type="component" value="Unassembled WGS sequence"/>
</dbReference>
<proteinExistence type="predicted"/>
<reference evidence="3 4" key="1">
    <citation type="submission" date="2019-01" db="EMBL/GenBank/DDBJ databases">
        <title>A draft genome assembly of the solar-powered sea slug Elysia chlorotica.</title>
        <authorList>
            <person name="Cai H."/>
            <person name="Li Q."/>
            <person name="Fang X."/>
            <person name="Li J."/>
            <person name="Curtis N.E."/>
            <person name="Altenburger A."/>
            <person name="Shibata T."/>
            <person name="Feng M."/>
            <person name="Maeda T."/>
            <person name="Schwartz J.A."/>
            <person name="Shigenobu S."/>
            <person name="Lundholm N."/>
            <person name="Nishiyama T."/>
            <person name="Yang H."/>
            <person name="Hasebe M."/>
            <person name="Li S."/>
            <person name="Pierce S.K."/>
            <person name="Wang J."/>
        </authorList>
    </citation>
    <scope>NUCLEOTIDE SEQUENCE [LARGE SCALE GENOMIC DNA]</scope>
    <source>
        <strain evidence="3">EC2010</strain>
        <tissue evidence="3">Whole organism of an adult</tissue>
    </source>
</reference>
<feature type="compositionally biased region" description="Basic and acidic residues" evidence="1">
    <location>
        <begin position="124"/>
        <end position="145"/>
    </location>
</feature>
<evidence type="ECO:0000313" key="3">
    <source>
        <dbReference type="EMBL" id="RUS71229.1"/>
    </source>
</evidence>
<evidence type="ECO:0008006" key="5">
    <source>
        <dbReference type="Google" id="ProtNLM"/>
    </source>
</evidence>
<sequence length="570" mass="65695">MSVMSSVCSAIFLLVICTSVTRSHGCTKLPASAALRGTCYFQYVHGRGFVKRVCPPGTRFSEARCGCTRPLVYAKSGRDHLPALLSILRRSSALASPQQTPLGPDIGRSIKTRIQQILYGRSYARGDDSNDDYEKEKGDEDERGGLLRYLGRSSRGEDRGDERDEKDDRDERDKSGGLVRLLGESSRGDARDDERDEREKDDYYNRKFGEGEEKDDDYYNSRLRRRLILNSLLKRDDRGDRDNDDRKEDAGNDDDYYNSQLRREFILNSLLKRGDRDEIDNDDRKEDGEDSDSSNRKRYTWWNDGSDDSGPSRGDSPSMDDNEDNHRNRGDKDDGNDDNGYDSGDKGYSTYGPTFATKYLMTKGKKYRFEDLLDNGLDDDDNKILENFGDIFEEKFYGLFEYIDDVLDDVFDDDFDDFYNDLFDDDGYDDIFAPKYAHYFKDSDDYIDKKYEDFDDFFENYSKMSSTIDSENASGEDDRNDDYSKNASDDEKDNVESDSDDDNKKQPGDWSVQSRFDVHRNGYGDDRDDDASEQDKRLFDFASTLKGAVKSTVDKRTGDIDDILERFYDN</sequence>
<evidence type="ECO:0000256" key="2">
    <source>
        <dbReference type="SAM" id="SignalP"/>
    </source>
</evidence>
<feature type="compositionally biased region" description="Basic and acidic residues" evidence="1">
    <location>
        <begin position="276"/>
        <end position="287"/>
    </location>
</feature>
<evidence type="ECO:0000313" key="4">
    <source>
        <dbReference type="Proteomes" id="UP000271974"/>
    </source>
</evidence>
<feature type="chain" id="PRO_5019433905" description="Chitin-binding type-2 domain-containing protein" evidence="2">
    <location>
        <begin position="24"/>
        <end position="570"/>
    </location>
</feature>
<feature type="compositionally biased region" description="Basic and acidic residues" evidence="1">
    <location>
        <begin position="324"/>
        <end position="333"/>
    </location>
</feature>
<keyword evidence="2" id="KW-0732">Signal</keyword>
<gene>
    <name evidence="3" type="ORF">EGW08_021010</name>
</gene>
<organism evidence="3 4">
    <name type="scientific">Elysia chlorotica</name>
    <name type="common">Eastern emerald elysia</name>
    <name type="synonym">Sea slug</name>
    <dbReference type="NCBI Taxonomy" id="188477"/>
    <lineage>
        <taxon>Eukaryota</taxon>
        <taxon>Metazoa</taxon>
        <taxon>Spiralia</taxon>
        <taxon>Lophotrochozoa</taxon>
        <taxon>Mollusca</taxon>
        <taxon>Gastropoda</taxon>
        <taxon>Heterobranchia</taxon>
        <taxon>Euthyneura</taxon>
        <taxon>Panpulmonata</taxon>
        <taxon>Sacoglossa</taxon>
        <taxon>Placobranchoidea</taxon>
        <taxon>Plakobranchidae</taxon>
        <taxon>Elysia</taxon>
    </lineage>
</organism>
<feature type="compositionally biased region" description="Low complexity" evidence="1">
    <location>
        <begin position="308"/>
        <end position="317"/>
    </location>
</feature>
<feature type="compositionally biased region" description="Acidic residues" evidence="1">
    <location>
        <begin position="490"/>
        <end position="501"/>
    </location>
</feature>
<name>A0A433SPS8_ELYCH</name>